<proteinExistence type="predicted"/>
<dbReference type="AlphaFoldDB" id="A0A6L3ZCZ5"/>
<dbReference type="SUPFAM" id="SSF69360">
    <property type="entry name" value="Cell wall binding repeat"/>
    <property type="match status" value="1"/>
</dbReference>
<protein>
    <submittedName>
        <fullName evidence="1">WG repeat-containing protein</fullName>
    </submittedName>
</protein>
<dbReference type="Pfam" id="PF14903">
    <property type="entry name" value="WG_beta_rep"/>
    <property type="match status" value="1"/>
</dbReference>
<evidence type="ECO:0000313" key="1">
    <source>
        <dbReference type="EMBL" id="KAB2815530.1"/>
    </source>
</evidence>
<name>A0A6L3ZCZ5_9FLAO</name>
<sequence length="788" mass="91176">MLNPIKTQNFNRRELLIDMKEKIRDIDSLMISNNRPFIATKILGANLHISLFVMILGTKSSLMHRILFFILLTSQFAIAQGLLPVNPGEKWGYINLEGEMVIEPQFSFAGTFHDSRAVVRDSGYYYLIETTGEQIGELLFEDVTWRYNLGLRVVINGEELVLSWNELSNLTSNDILDSSYQFELGQQGELRRVDLGQGLVFVGEGEYLFSDYRGKQLVDEHGKILASGLLEAYRLHDSILCILNMREGGNIFFSEGEVIHSSRTELNWGAYYYSQNRILSGHLNSMEADFLPLGYADIEWLGYGDSISQEQYWQDRLGLTVGDNNKLLFLSPLRRRTSKFSGYQMATFKIGKSRPDFYKRWDWLENVRVGVVSAKGREVLFPETFDNISVWKGHHCLVRIANDMDTLDRFGSRLVEKWILVDSLGNQIGNDTILKPRVRRKDGWSDNVSTPTYTYSIPYFDRDSSKYYTYNSWGQRDYESPKALTYNSIRENIPSPLRHDGQAERQRLHNLGYEAKFYLGYTNNRYRRIGSLSVRQLGATVLWDSLNSSSLWGYERIGEPDWCVTNYTVYGSDSDFVYFFDSGNSILLSNDEYLSTSILDISAEVVFVNYLSTWGYITSTEKRLAFDFHHSSFVGYEPGFLPNGPGFYVNEFNRERRYTGDHFTYYSIPFFRPRGVQLELDWTDWDSQYEWSIINDSGGELSRMKAHIELFHRGSWMRVGKWQFDNPVKNHHIYPVGTIQTNNGDIPSTMRIVLEYEYDRDGEVVNGMSISEEVPCTYNAYHVSKANR</sequence>
<keyword evidence="2" id="KW-1185">Reference proteome</keyword>
<dbReference type="EMBL" id="WBVQ01000002">
    <property type="protein sequence ID" value="KAB2815530.1"/>
    <property type="molecule type" value="Genomic_DNA"/>
</dbReference>
<dbReference type="Proteomes" id="UP000484164">
    <property type="component" value="Unassembled WGS sequence"/>
</dbReference>
<dbReference type="OrthoDB" id="5464673at2"/>
<reference evidence="1 2" key="1">
    <citation type="submission" date="2019-10" db="EMBL/GenBank/DDBJ databases">
        <title>Genome sequence of Phaeocystidibacter marisrubri JCM30614 (type strain).</title>
        <authorList>
            <person name="Bowman J.P."/>
        </authorList>
    </citation>
    <scope>NUCLEOTIDE SEQUENCE [LARGE SCALE GENOMIC DNA]</scope>
    <source>
        <strain evidence="1 2">JCM 30614</strain>
    </source>
</reference>
<gene>
    <name evidence="1" type="ORF">F8C82_07450</name>
</gene>
<organism evidence="1 2">
    <name type="scientific">Phaeocystidibacter marisrubri</name>
    <dbReference type="NCBI Taxonomy" id="1577780"/>
    <lineage>
        <taxon>Bacteria</taxon>
        <taxon>Pseudomonadati</taxon>
        <taxon>Bacteroidota</taxon>
        <taxon>Flavobacteriia</taxon>
        <taxon>Flavobacteriales</taxon>
        <taxon>Phaeocystidibacteraceae</taxon>
        <taxon>Phaeocystidibacter</taxon>
    </lineage>
</organism>
<accession>A0A6L3ZCZ5</accession>
<dbReference type="InterPro" id="IPR032774">
    <property type="entry name" value="WG_beta_rep"/>
</dbReference>
<evidence type="ECO:0000313" key="2">
    <source>
        <dbReference type="Proteomes" id="UP000484164"/>
    </source>
</evidence>
<comment type="caution">
    <text evidence="1">The sequence shown here is derived from an EMBL/GenBank/DDBJ whole genome shotgun (WGS) entry which is preliminary data.</text>
</comment>